<evidence type="ECO:0000256" key="11">
    <source>
        <dbReference type="ARBA" id="ARBA00031088"/>
    </source>
</evidence>
<evidence type="ECO:0000256" key="8">
    <source>
        <dbReference type="ARBA" id="ARBA00022691"/>
    </source>
</evidence>
<dbReference type="Gene3D" id="3.40.50.150">
    <property type="entry name" value="Vaccinia Virus protein VP39"/>
    <property type="match status" value="1"/>
</dbReference>
<evidence type="ECO:0000256" key="9">
    <source>
        <dbReference type="ARBA" id="ARBA00022884"/>
    </source>
</evidence>
<comment type="catalytic activity">
    <reaction evidence="12">
        <text>cytidine(967) in 16S rRNA + S-adenosyl-L-methionine = 5-methylcytidine(967) in 16S rRNA + S-adenosyl-L-homocysteine + H(+)</text>
        <dbReference type="Rhea" id="RHEA:42748"/>
        <dbReference type="Rhea" id="RHEA-COMP:10219"/>
        <dbReference type="Rhea" id="RHEA-COMP:10220"/>
        <dbReference type="ChEBI" id="CHEBI:15378"/>
        <dbReference type="ChEBI" id="CHEBI:57856"/>
        <dbReference type="ChEBI" id="CHEBI:59789"/>
        <dbReference type="ChEBI" id="CHEBI:74483"/>
        <dbReference type="ChEBI" id="CHEBI:82748"/>
        <dbReference type="EC" id="2.1.1.176"/>
    </reaction>
</comment>
<evidence type="ECO:0000256" key="10">
    <source>
        <dbReference type="ARBA" id="ARBA00030399"/>
    </source>
</evidence>
<evidence type="ECO:0000313" key="16">
    <source>
        <dbReference type="Proteomes" id="UP000440513"/>
    </source>
</evidence>
<evidence type="ECO:0000256" key="2">
    <source>
        <dbReference type="ARBA" id="ARBA00004496"/>
    </source>
</evidence>
<dbReference type="Pfam" id="PF01029">
    <property type="entry name" value="NusB"/>
    <property type="match status" value="1"/>
</dbReference>
<dbReference type="Pfam" id="PF22458">
    <property type="entry name" value="RsmF-B_ferredox"/>
    <property type="match status" value="1"/>
</dbReference>
<protein>
    <recommendedName>
        <fullName evidence="3">16S rRNA (cytosine(967)-C(5))-methyltransferase</fullName>
        <ecNumber evidence="3">2.1.1.176</ecNumber>
    </recommendedName>
    <alternativeName>
        <fullName evidence="10">16S rRNA m5C967 methyltransferase</fullName>
    </alternativeName>
    <alternativeName>
        <fullName evidence="11">rRNA (cytosine-C(5)-)-methyltransferase RsmB</fullName>
    </alternativeName>
</protein>
<evidence type="ECO:0000256" key="12">
    <source>
        <dbReference type="ARBA" id="ARBA00047283"/>
    </source>
</evidence>
<dbReference type="PRINTS" id="PR02008">
    <property type="entry name" value="RCMTFAMILY"/>
</dbReference>
<dbReference type="EMBL" id="VUMS01000003">
    <property type="protein sequence ID" value="MST65512.1"/>
    <property type="molecule type" value="Genomic_DNA"/>
</dbReference>
<dbReference type="GO" id="GO:0008649">
    <property type="term" value="F:rRNA methyltransferase activity"/>
    <property type="evidence" value="ECO:0007669"/>
    <property type="project" value="InterPro"/>
</dbReference>
<dbReference type="GO" id="GO:0006355">
    <property type="term" value="P:regulation of DNA-templated transcription"/>
    <property type="evidence" value="ECO:0007669"/>
    <property type="project" value="InterPro"/>
</dbReference>
<dbReference type="InterPro" id="IPR049560">
    <property type="entry name" value="MeTrfase_RsmB-F_NOP2_cat"/>
</dbReference>
<dbReference type="InterPro" id="IPR054728">
    <property type="entry name" value="RsmB-like_ferredoxin"/>
</dbReference>
<keyword evidence="6 13" id="KW-0489">Methyltransferase</keyword>
<feature type="binding site" evidence="13">
    <location>
        <position position="334"/>
    </location>
    <ligand>
        <name>S-adenosyl-L-methionine</name>
        <dbReference type="ChEBI" id="CHEBI:59789"/>
    </ligand>
</feature>
<dbReference type="PANTHER" id="PTHR22807:SF53">
    <property type="entry name" value="RIBOSOMAL RNA SMALL SUBUNIT METHYLTRANSFERASE B-RELATED"/>
    <property type="match status" value="1"/>
</dbReference>
<dbReference type="SUPFAM" id="SSF53335">
    <property type="entry name" value="S-adenosyl-L-methionine-dependent methyltransferases"/>
    <property type="match status" value="1"/>
</dbReference>
<evidence type="ECO:0000256" key="4">
    <source>
        <dbReference type="ARBA" id="ARBA00022490"/>
    </source>
</evidence>
<dbReference type="NCBIfam" id="TIGR00563">
    <property type="entry name" value="rsmB"/>
    <property type="match status" value="1"/>
</dbReference>
<dbReference type="AlphaFoldDB" id="A0A7X2TKR1"/>
<evidence type="ECO:0000256" key="3">
    <source>
        <dbReference type="ARBA" id="ARBA00012140"/>
    </source>
</evidence>
<keyword evidence="4" id="KW-0963">Cytoplasm</keyword>
<dbReference type="Proteomes" id="UP000440513">
    <property type="component" value="Unassembled WGS sequence"/>
</dbReference>
<name>A0A7X2TKR1_9FIRM</name>
<keyword evidence="5" id="KW-0698">rRNA processing</keyword>
<feature type="binding site" evidence="13">
    <location>
        <begin position="265"/>
        <end position="271"/>
    </location>
    <ligand>
        <name>S-adenosyl-L-methionine</name>
        <dbReference type="ChEBI" id="CHEBI:59789"/>
    </ligand>
</feature>
<keyword evidence="8 13" id="KW-0949">S-adenosyl-L-methionine</keyword>
<feature type="domain" description="SAM-dependent MTase RsmB/NOP-type" evidence="14">
    <location>
        <begin position="175"/>
        <end position="450"/>
    </location>
</feature>
<feature type="binding site" evidence="13">
    <location>
        <position position="289"/>
    </location>
    <ligand>
        <name>S-adenosyl-L-methionine</name>
        <dbReference type="ChEBI" id="CHEBI:59789"/>
    </ligand>
</feature>
<dbReference type="RefSeq" id="WP_277663712.1">
    <property type="nucleotide sequence ID" value="NZ_JBQHQP010000003.1"/>
</dbReference>
<evidence type="ECO:0000256" key="1">
    <source>
        <dbReference type="ARBA" id="ARBA00002724"/>
    </source>
</evidence>
<dbReference type="CDD" id="cd02440">
    <property type="entry name" value="AdoMet_MTases"/>
    <property type="match status" value="1"/>
</dbReference>
<feature type="binding site" evidence="13">
    <location>
        <position position="316"/>
    </location>
    <ligand>
        <name>S-adenosyl-L-methionine</name>
        <dbReference type="ChEBI" id="CHEBI:59789"/>
    </ligand>
</feature>
<keyword evidence="7 13" id="KW-0808">Transferase</keyword>
<dbReference type="PROSITE" id="PS51686">
    <property type="entry name" value="SAM_MT_RSMB_NOP"/>
    <property type="match status" value="1"/>
</dbReference>
<dbReference type="InterPro" id="IPR006027">
    <property type="entry name" value="NusB_RsmB_TIM44"/>
</dbReference>
<keyword evidence="16" id="KW-1185">Reference proteome</keyword>
<proteinExistence type="inferred from homology"/>
<dbReference type="PANTHER" id="PTHR22807">
    <property type="entry name" value="NOP2 YEAST -RELATED NOL1/NOP2/FMU SUN DOMAIN-CONTAINING"/>
    <property type="match status" value="1"/>
</dbReference>
<organism evidence="15 16">
    <name type="scientific">Oliverpabstia intestinalis</name>
    <dbReference type="NCBI Taxonomy" id="2606633"/>
    <lineage>
        <taxon>Bacteria</taxon>
        <taxon>Bacillati</taxon>
        <taxon>Bacillota</taxon>
        <taxon>Clostridia</taxon>
        <taxon>Lachnospirales</taxon>
        <taxon>Lachnospiraceae</taxon>
        <taxon>Oliverpabstia</taxon>
    </lineage>
</organism>
<dbReference type="SUPFAM" id="SSF48013">
    <property type="entry name" value="NusB-like"/>
    <property type="match status" value="1"/>
</dbReference>
<evidence type="ECO:0000256" key="7">
    <source>
        <dbReference type="ARBA" id="ARBA00022679"/>
    </source>
</evidence>
<comment type="function">
    <text evidence="1">Specifically methylates the cytosine at position 967 (m5C967) of 16S rRNA.</text>
</comment>
<feature type="active site" description="Nucleophile" evidence="13">
    <location>
        <position position="387"/>
    </location>
</feature>
<dbReference type="Gene3D" id="1.10.940.10">
    <property type="entry name" value="NusB-like"/>
    <property type="match status" value="1"/>
</dbReference>
<dbReference type="Pfam" id="PF01189">
    <property type="entry name" value="Methyltr_RsmB-F"/>
    <property type="match status" value="1"/>
</dbReference>
<evidence type="ECO:0000256" key="6">
    <source>
        <dbReference type="ARBA" id="ARBA00022603"/>
    </source>
</evidence>
<dbReference type="GO" id="GO:0005737">
    <property type="term" value="C:cytoplasm"/>
    <property type="evidence" value="ECO:0007669"/>
    <property type="project" value="UniProtKB-SubCell"/>
</dbReference>
<gene>
    <name evidence="15" type="primary">rsmB</name>
    <name evidence="15" type="ORF">FYJ57_01910</name>
</gene>
<sequence length="450" mass="51156">MANGTELRGIALEILLEITQEKEYSHLAIRNALNKVQYLPKQDRAFINRLVEGTLEYMLRIDYVLNQFSSVRVNKMKPVIRNILRSGVYQLMFMDSVPDPAACNEAVKLAQKKGFYSLKGFVNGVMRNVARKKEEIIYPDKNRDPEEYLSVYYSVPQWLVKRWVQTYGTETTECMLKDFLTDHPLTIRCQLYRVEQELTVNSLKGQGATVEQAPYLPYAFYLSDYSHLEGLKSFVMGRFVVQDVSSMLVTEAADPKPGDYVIDLCAAPGGKSLHMADKMQGQGMVDARDLTDYKVGLIEENIERTQTLNIRAHRKDATLLDKQSVEKADIVLADVPCSGLGVIGKKTDIKYRTDEDKIQELAVLQKQILHNAASYVKPGGILIYSTCTITSEENQSNVAWFTENYPFVLESLDPYLCEELHSETTAQGWLQLLPGVHKTDGFFLARMRKK</sequence>
<dbReference type="GO" id="GO:0003723">
    <property type="term" value="F:RNA binding"/>
    <property type="evidence" value="ECO:0007669"/>
    <property type="project" value="UniProtKB-UniRule"/>
</dbReference>
<comment type="subcellular location">
    <subcellularLocation>
        <location evidence="2">Cytoplasm</location>
    </subcellularLocation>
</comment>
<evidence type="ECO:0000256" key="13">
    <source>
        <dbReference type="PROSITE-ProRule" id="PRU01023"/>
    </source>
</evidence>
<dbReference type="InterPro" id="IPR004573">
    <property type="entry name" value="rRNA_ssu_MeTfrase_B"/>
</dbReference>
<comment type="similarity">
    <text evidence="13">Belongs to the class I-like SAM-binding methyltransferase superfamily. RsmB/NOP family.</text>
</comment>
<comment type="caution">
    <text evidence="15">The sequence shown here is derived from an EMBL/GenBank/DDBJ whole genome shotgun (WGS) entry which is preliminary data.</text>
</comment>
<dbReference type="InterPro" id="IPR029063">
    <property type="entry name" value="SAM-dependent_MTases_sf"/>
</dbReference>
<dbReference type="InterPro" id="IPR023267">
    <property type="entry name" value="RCMT"/>
</dbReference>
<accession>A0A7X2TKR1</accession>
<evidence type="ECO:0000313" key="15">
    <source>
        <dbReference type="EMBL" id="MST65512.1"/>
    </source>
</evidence>
<dbReference type="Gene3D" id="3.30.70.1170">
    <property type="entry name" value="Sun protein, domain 3"/>
    <property type="match status" value="1"/>
</dbReference>
<evidence type="ECO:0000256" key="5">
    <source>
        <dbReference type="ARBA" id="ARBA00022552"/>
    </source>
</evidence>
<dbReference type="EC" id="2.1.1.176" evidence="3"/>
<dbReference type="InterPro" id="IPR001678">
    <property type="entry name" value="MeTrfase_RsmB-F_NOP2_dom"/>
</dbReference>
<dbReference type="NCBIfam" id="NF011494">
    <property type="entry name" value="PRK14902.1"/>
    <property type="match status" value="1"/>
</dbReference>
<keyword evidence="9 13" id="KW-0694">RNA-binding</keyword>
<dbReference type="InterPro" id="IPR035926">
    <property type="entry name" value="NusB-like_sf"/>
</dbReference>
<reference evidence="15 16" key="1">
    <citation type="submission" date="2019-08" db="EMBL/GenBank/DDBJ databases">
        <title>In-depth cultivation of the pig gut microbiome towards novel bacterial diversity and tailored functional studies.</title>
        <authorList>
            <person name="Wylensek D."/>
            <person name="Hitch T.C.A."/>
            <person name="Clavel T."/>
        </authorList>
    </citation>
    <scope>NUCLEOTIDE SEQUENCE [LARGE SCALE GENOMIC DNA]</scope>
    <source>
        <strain evidence="15 16">BSM-380-WT-5A</strain>
    </source>
</reference>
<evidence type="ECO:0000259" key="14">
    <source>
        <dbReference type="PROSITE" id="PS51686"/>
    </source>
</evidence>